<sequence length="505" mass="59984">MIFKCINIMSNFEYLLYLILLSITIVFLLIVYFYNKRHAKPKHIRKEKEHLFLKENKEVIYKRNEMFDWDVYKDEVNLNELKFLGINIWEDQARAIKRIKELKKEFEENKYIHLNVIEMFFLLEDSSEQISISENGNYYVHSFGIKTLLEKVYDVQTKQKVEQIKSNLINLNKEIEIDAKRLFFIMKNAKNFGLDRISDNSIFFQFLTRKNEKIVIDLEAEENMIKDNKIKVTLEEFKEEDELESKRALGISSSEERDLTNTFREMTEEFKRENKVTSLEDGVTEIIYSNGLQLKKKGPWEIIDVKTIEDRQKIELEKEQQKNKEKNKLAKGVIEEDVKLTSEDKKEALVKSEVKENEKPKVNLEEKDYLIVPNKNNYLFSKNGELVSFYRFFKNANDLESLKIEINQLSKENLLKIIEILISNNLIKVLVGNAEIPMFVKSNNLYYLNYELMIYFFITMVNEQNKLIKALKGTNSTLVLDYPVSFVLEYLNAFKTLFNINIFID</sequence>
<reference evidence="3 5" key="2">
    <citation type="submission" date="2018-08" db="EMBL/GenBank/DDBJ databases">
        <title>Complete genome of the Arcobacter skirrowii type strain LMG 6621.</title>
        <authorList>
            <person name="Miller W.G."/>
            <person name="Yee E."/>
            <person name="Bono J.L."/>
        </authorList>
    </citation>
    <scope>NUCLEOTIDE SEQUENCE [LARGE SCALE GENOMIC DNA]</scope>
    <source>
        <strain evidence="3 5">CCUG 10374</strain>
    </source>
</reference>
<organism evidence="3 5">
    <name type="scientific">Aliarcobacter skirrowii CCUG 10374</name>
    <dbReference type="NCBI Taxonomy" id="1032239"/>
    <lineage>
        <taxon>Bacteria</taxon>
        <taxon>Pseudomonadati</taxon>
        <taxon>Campylobacterota</taxon>
        <taxon>Epsilonproteobacteria</taxon>
        <taxon>Campylobacterales</taxon>
        <taxon>Arcobacteraceae</taxon>
        <taxon>Aliarcobacter</taxon>
    </lineage>
</organism>
<dbReference type="EMBL" id="CP032099">
    <property type="protein sequence ID" value="AXX84578.1"/>
    <property type="molecule type" value="Genomic_DNA"/>
</dbReference>
<evidence type="ECO:0000313" key="5">
    <source>
        <dbReference type="Proteomes" id="UP000262029"/>
    </source>
</evidence>
<feature type="coiled-coil region" evidence="1">
    <location>
        <begin position="309"/>
        <end position="336"/>
    </location>
</feature>
<evidence type="ECO:0000256" key="1">
    <source>
        <dbReference type="SAM" id="Coils"/>
    </source>
</evidence>
<evidence type="ECO:0000313" key="6">
    <source>
        <dbReference type="Proteomes" id="UP000290580"/>
    </source>
</evidence>
<dbReference type="Proteomes" id="UP000262029">
    <property type="component" value="Chromosome"/>
</dbReference>
<accession>A0AAD0SL12</accession>
<reference evidence="4 6" key="1">
    <citation type="submission" date="2017-09" db="EMBL/GenBank/DDBJ databases">
        <title>Genomics of the genus Arcobacter.</title>
        <authorList>
            <person name="Perez-Cataluna A."/>
            <person name="Figueras M.J."/>
            <person name="Salas-Masso N."/>
        </authorList>
    </citation>
    <scope>NUCLEOTIDE SEQUENCE [LARGE SCALE GENOMIC DNA]</scope>
    <source>
        <strain evidence="4 6">LMG 6621</strain>
    </source>
</reference>
<gene>
    <name evidence="3" type="ORF">ASKIR_0755</name>
    <name evidence="4" type="ORF">CP959_09895</name>
</gene>
<keyword evidence="1" id="KW-0175">Coiled coil</keyword>
<feature type="transmembrane region" description="Helical" evidence="2">
    <location>
        <begin position="14"/>
        <end position="35"/>
    </location>
</feature>
<protein>
    <submittedName>
        <fullName evidence="3">Uncharacterized protein</fullName>
    </submittedName>
</protein>
<keyword evidence="2" id="KW-0812">Transmembrane</keyword>
<keyword evidence="6" id="KW-1185">Reference proteome</keyword>
<keyword evidence="2" id="KW-0472">Membrane</keyword>
<evidence type="ECO:0000313" key="3">
    <source>
        <dbReference type="EMBL" id="AXX84578.1"/>
    </source>
</evidence>
<dbReference type="Proteomes" id="UP000290580">
    <property type="component" value="Unassembled WGS sequence"/>
</dbReference>
<name>A0AAD0SL12_9BACT</name>
<evidence type="ECO:0000313" key="4">
    <source>
        <dbReference type="EMBL" id="RXI24737.1"/>
    </source>
</evidence>
<keyword evidence="2" id="KW-1133">Transmembrane helix</keyword>
<proteinExistence type="predicted"/>
<evidence type="ECO:0000256" key="2">
    <source>
        <dbReference type="SAM" id="Phobius"/>
    </source>
</evidence>
<dbReference type="AlphaFoldDB" id="A0AAD0SL12"/>
<dbReference type="EMBL" id="NXIC01000009">
    <property type="protein sequence ID" value="RXI24737.1"/>
    <property type="molecule type" value="Genomic_DNA"/>
</dbReference>